<dbReference type="KEGG" id="xyk:GT347_24745"/>
<dbReference type="GO" id="GO:0016705">
    <property type="term" value="F:oxidoreductase activity, acting on paired donors, with incorporation or reduction of molecular oxygen"/>
    <property type="evidence" value="ECO:0007669"/>
    <property type="project" value="InterPro"/>
</dbReference>
<dbReference type="AlphaFoldDB" id="A0A857JA96"/>
<dbReference type="SUPFAM" id="SSF51679">
    <property type="entry name" value="Bacterial luciferase-like"/>
    <property type="match status" value="1"/>
</dbReference>
<dbReference type="RefSeq" id="WP_160554724.1">
    <property type="nucleotide sequence ID" value="NZ_CP047650.1"/>
</dbReference>
<reference evidence="2 3" key="1">
    <citation type="submission" date="2020-01" db="EMBL/GenBank/DDBJ databases">
        <title>Genome sequencing of strain KACC 21265.</title>
        <authorList>
            <person name="Heo J."/>
            <person name="Kim S.-J."/>
            <person name="Kim J.-S."/>
            <person name="Hong S.-B."/>
            <person name="Kwon S.-W."/>
        </authorList>
    </citation>
    <scope>NUCLEOTIDE SEQUENCE [LARGE SCALE GENOMIC DNA]</scope>
    <source>
        <strain evidence="2 3">KACC 21265</strain>
    </source>
</reference>
<organism evidence="2 3">
    <name type="scientific">Xylophilus rhododendri</name>
    <dbReference type="NCBI Taxonomy" id="2697032"/>
    <lineage>
        <taxon>Bacteria</taxon>
        <taxon>Pseudomonadati</taxon>
        <taxon>Pseudomonadota</taxon>
        <taxon>Betaproteobacteria</taxon>
        <taxon>Burkholderiales</taxon>
        <taxon>Xylophilus</taxon>
    </lineage>
</organism>
<dbReference type="Proteomes" id="UP000464787">
    <property type="component" value="Chromosome"/>
</dbReference>
<feature type="domain" description="Luciferase-like" evidence="1">
    <location>
        <begin position="49"/>
        <end position="137"/>
    </location>
</feature>
<dbReference type="InterPro" id="IPR036661">
    <property type="entry name" value="Luciferase-like_sf"/>
</dbReference>
<dbReference type="Pfam" id="PF00296">
    <property type="entry name" value="Bac_luciferase"/>
    <property type="match status" value="1"/>
</dbReference>
<dbReference type="InterPro" id="IPR011251">
    <property type="entry name" value="Luciferase-like_dom"/>
</dbReference>
<evidence type="ECO:0000259" key="1">
    <source>
        <dbReference type="Pfam" id="PF00296"/>
    </source>
</evidence>
<dbReference type="EMBL" id="CP047650">
    <property type="protein sequence ID" value="QHJ00915.1"/>
    <property type="molecule type" value="Genomic_DNA"/>
</dbReference>
<name>A0A857JA96_9BURK</name>
<proteinExistence type="predicted"/>
<dbReference type="Gene3D" id="3.20.20.30">
    <property type="entry name" value="Luciferase-like domain"/>
    <property type="match status" value="1"/>
</dbReference>
<evidence type="ECO:0000313" key="2">
    <source>
        <dbReference type="EMBL" id="QHJ00915.1"/>
    </source>
</evidence>
<sequence length="273" mass="27993">MSVILDISGLALAELTAALAVGGPQAASLGKALDRLPVAAFSLGLNEAGGRPRDALVLASFLLAHTRSSRFVAGADPARQHPINLARNLSTLSALHGQRIAVGLWADAPTVAWFRPDAASPATPADYLRLLSSLWDSWPLQAMVGDSEAGVFVDAGQLVRIADPAYASIGGPLTLPTDQSAKPPLVLLGAGAADPAIDLHLLPSGAARFEGRGAVLLTGLQTLDALLAWSPPEGIEAKTVPGPIRQALGLGPSRKTATAGEAVFRDPLKAAQV</sequence>
<gene>
    <name evidence="2" type="ORF">GT347_24745</name>
</gene>
<accession>A0A857JA96</accession>
<keyword evidence="3" id="KW-1185">Reference proteome</keyword>
<evidence type="ECO:0000313" key="3">
    <source>
        <dbReference type="Proteomes" id="UP000464787"/>
    </source>
</evidence>
<protein>
    <submittedName>
        <fullName evidence="2">LLM class flavin-dependent oxidoreductase</fullName>
    </submittedName>
</protein>